<comment type="caution">
    <text evidence="5">The sequence shown here is derived from an EMBL/GenBank/DDBJ whole genome shotgun (WGS) entry which is preliminary data.</text>
</comment>
<dbReference type="RefSeq" id="WP_289896136.1">
    <property type="nucleotide sequence ID" value="NZ_JBHRXE010000004.1"/>
</dbReference>
<dbReference type="InterPro" id="IPR050204">
    <property type="entry name" value="AraC_XylS_family_regulators"/>
</dbReference>
<protein>
    <submittedName>
        <fullName evidence="5">Helix-turn-helix domain-containing protein</fullName>
    </submittedName>
</protein>
<dbReference type="SUPFAM" id="SSF46689">
    <property type="entry name" value="Homeodomain-like"/>
    <property type="match status" value="1"/>
</dbReference>
<proteinExistence type="predicted"/>
<dbReference type="InterPro" id="IPR009057">
    <property type="entry name" value="Homeodomain-like_sf"/>
</dbReference>
<dbReference type="InterPro" id="IPR018060">
    <property type="entry name" value="HTH_AraC"/>
</dbReference>
<evidence type="ECO:0000259" key="4">
    <source>
        <dbReference type="PROSITE" id="PS01124"/>
    </source>
</evidence>
<dbReference type="Gene3D" id="1.10.10.60">
    <property type="entry name" value="Homeodomain-like"/>
    <property type="match status" value="1"/>
</dbReference>
<keyword evidence="3" id="KW-0804">Transcription</keyword>
<dbReference type="PANTHER" id="PTHR46796:SF6">
    <property type="entry name" value="ARAC SUBFAMILY"/>
    <property type="match status" value="1"/>
</dbReference>
<evidence type="ECO:0000256" key="1">
    <source>
        <dbReference type="ARBA" id="ARBA00023015"/>
    </source>
</evidence>
<keyword evidence="1" id="KW-0805">Transcription regulation</keyword>
<gene>
    <name evidence="5" type="ORF">ACFOMP_01665</name>
</gene>
<dbReference type="Proteomes" id="UP001595596">
    <property type="component" value="Unassembled WGS sequence"/>
</dbReference>
<dbReference type="PANTHER" id="PTHR46796">
    <property type="entry name" value="HTH-TYPE TRANSCRIPTIONAL ACTIVATOR RHAS-RELATED"/>
    <property type="match status" value="1"/>
</dbReference>
<dbReference type="InterPro" id="IPR035418">
    <property type="entry name" value="AraC-bd_2"/>
</dbReference>
<sequence length="319" mass="35400">MVLESYSTAAAAPPERAAHWSAIIADTYFPLQLSYRDPATFQGRLERRSAGPVSLSRLRTEPACYERVPGLIRHGEAEEYLVTIPSVAPVLFRQLGRDVTCGPGGFLLERGDAPYRFAYEARNDLLVMKIAHSALAERLRQPDRLCATIFDGRDGLGGLFAETVRRAHAMPQDAGAAEVLGRHLIELLALALDRQAETDRGAGTVVRAAHLQRAQQAIRREIRDPALSPESVARVCGISKRYLHDLFSETGTTVAQHIRETRLQAARDMLQMPGDLSLAGIAYRLGFCDQAQFSRQFRAFFGQTPRDYRNACRARQPQG</sequence>
<dbReference type="InterPro" id="IPR018062">
    <property type="entry name" value="HTH_AraC-typ_CS"/>
</dbReference>
<dbReference type="PRINTS" id="PR00032">
    <property type="entry name" value="HTHARAC"/>
</dbReference>
<dbReference type="PROSITE" id="PS01124">
    <property type="entry name" value="HTH_ARAC_FAMILY_2"/>
    <property type="match status" value="1"/>
</dbReference>
<keyword evidence="2" id="KW-0238">DNA-binding</keyword>
<evidence type="ECO:0000256" key="3">
    <source>
        <dbReference type="ARBA" id="ARBA00023163"/>
    </source>
</evidence>
<evidence type="ECO:0000313" key="5">
    <source>
        <dbReference type="EMBL" id="MFC3568157.1"/>
    </source>
</evidence>
<dbReference type="SMART" id="SM00342">
    <property type="entry name" value="HTH_ARAC"/>
    <property type="match status" value="1"/>
</dbReference>
<name>A0ABV7RUQ6_9RHOB</name>
<dbReference type="PROSITE" id="PS00041">
    <property type="entry name" value="HTH_ARAC_FAMILY_1"/>
    <property type="match status" value="1"/>
</dbReference>
<accession>A0ABV7RUQ6</accession>
<keyword evidence="6" id="KW-1185">Reference proteome</keyword>
<reference evidence="6" key="1">
    <citation type="journal article" date="2019" name="Int. J. Syst. Evol. Microbiol.">
        <title>The Global Catalogue of Microorganisms (GCM) 10K type strain sequencing project: providing services to taxonomists for standard genome sequencing and annotation.</title>
        <authorList>
            <consortium name="The Broad Institute Genomics Platform"/>
            <consortium name="The Broad Institute Genome Sequencing Center for Infectious Disease"/>
            <person name="Wu L."/>
            <person name="Ma J."/>
        </authorList>
    </citation>
    <scope>NUCLEOTIDE SEQUENCE [LARGE SCALE GENOMIC DNA]</scope>
    <source>
        <strain evidence="6">VKM B-3226</strain>
    </source>
</reference>
<evidence type="ECO:0000313" key="6">
    <source>
        <dbReference type="Proteomes" id="UP001595596"/>
    </source>
</evidence>
<dbReference type="EMBL" id="JBHRXE010000004">
    <property type="protein sequence ID" value="MFC3568157.1"/>
    <property type="molecule type" value="Genomic_DNA"/>
</dbReference>
<dbReference type="Pfam" id="PF14525">
    <property type="entry name" value="AraC_binding_2"/>
    <property type="match status" value="1"/>
</dbReference>
<evidence type="ECO:0000256" key="2">
    <source>
        <dbReference type="ARBA" id="ARBA00023125"/>
    </source>
</evidence>
<dbReference type="Pfam" id="PF12833">
    <property type="entry name" value="HTH_18"/>
    <property type="match status" value="1"/>
</dbReference>
<feature type="domain" description="HTH araC/xylS-type" evidence="4">
    <location>
        <begin position="212"/>
        <end position="311"/>
    </location>
</feature>
<organism evidence="5 6">
    <name type="scientific">Paracoccus simplex</name>
    <dbReference type="NCBI Taxonomy" id="2086346"/>
    <lineage>
        <taxon>Bacteria</taxon>
        <taxon>Pseudomonadati</taxon>
        <taxon>Pseudomonadota</taxon>
        <taxon>Alphaproteobacteria</taxon>
        <taxon>Rhodobacterales</taxon>
        <taxon>Paracoccaceae</taxon>
        <taxon>Paracoccus</taxon>
    </lineage>
</organism>
<dbReference type="InterPro" id="IPR020449">
    <property type="entry name" value="Tscrpt_reg_AraC-type_HTH"/>
</dbReference>